<proteinExistence type="predicted"/>
<comment type="caution">
    <text evidence="1">The sequence shown here is derived from an EMBL/GenBank/DDBJ whole genome shotgun (WGS) entry which is preliminary data.</text>
</comment>
<gene>
    <name evidence="1" type="ORF">Pint_24176</name>
</gene>
<dbReference type="EMBL" id="CM047742">
    <property type="protein sequence ID" value="KAJ0034692.1"/>
    <property type="molecule type" value="Genomic_DNA"/>
</dbReference>
<sequence length="462" mass="52950">MNAHDTGFVYIRDLGNYLDHKVNVLGVVLEFSLPRKSRGTDYVSTLKLIDESQQSPEFSVNIFTKTIDHLPHVRSYGDLILLKNVTIKTYEGQVSGVFYKDSSSFALFDGTPSTEAVLYQSSPRFLLLDFEKDFISHLSQLFDAVQFSSGSSEYLLKLKNIPEKTCFDLVCKVLHISYDAHKDVWMLFVWDGTDVPPLNLHGKLEDEKQNPLPLQIESVPLDHNILRQFQPIGTVLRIMADKTHENLDKHFRAVGKWVRLLDVTGQISSGIWHGFLKPSARVRFLSDDNNVVLDLHRDYNERIFENNGHLPQWSKSSHFLTVIDLEDITFITLMDIITNAKLNASFCCIVRVVASYPSEADDFRSPYCPSATKMRLTLEDPTARIHAFLRGDEWMKFFDGSPIDVFTTKLNMLLGMPERQYGSNDGEFSRSPPWIQCCIEVKRSADGRRKRYYICSTRIVTQ</sequence>
<protein>
    <submittedName>
        <fullName evidence="1">Uncharacterized protein</fullName>
    </submittedName>
</protein>
<evidence type="ECO:0000313" key="2">
    <source>
        <dbReference type="Proteomes" id="UP001163603"/>
    </source>
</evidence>
<dbReference type="Proteomes" id="UP001163603">
    <property type="component" value="Chromosome 7"/>
</dbReference>
<reference evidence="2" key="1">
    <citation type="journal article" date="2023" name="G3 (Bethesda)">
        <title>Genome assembly and association tests identify interacting loci associated with vigor, precocity, and sex in interspecific pistachio rootstocks.</title>
        <authorList>
            <person name="Palmer W."/>
            <person name="Jacygrad E."/>
            <person name="Sagayaradj S."/>
            <person name="Cavanaugh K."/>
            <person name="Han R."/>
            <person name="Bertier L."/>
            <person name="Beede B."/>
            <person name="Kafkas S."/>
            <person name="Golino D."/>
            <person name="Preece J."/>
            <person name="Michelmore R."/>
        </authorList>
    </citation>
    <scope>NUCLEOTIDE SEQUENCE [LARGE SCALE GENOMIC DNA]</scope>
</reference>
<accession>A0ACC0YFQ5</accession>
<evidence type="ECO:0000313" key="1">
    <source>
        <dbReference type="EMBL" id="KAJ0034692.1"/>
    </source>
</evidence>
<organism evidence="1 2">
    <name type="scientific">Pistacia integerrima</name>
    <dbReference type="NCBI Taxonomy" id="434235"/>
    <lineage>
        <taxon>Eukaryota</taxon>
        <taxon>Viridiplantae</taxon>
        <taxon>Streptophyta</taxon>
        <taxon>Embryophyta</taxon>
        <taxon>Tracheophyta</taxon>
        <taxon>Spermatophyta</taxon>
        <taxon>Magnoliopsida</taxon>
        <taxon>eudicotyledons</taxon>
        <taxon>Gunneridae</taxon>
        <taxon>Pentapetalae</taxon>
        <taxon>rosids</taxon>
        <taxon>malvids</taxon>
        <taxon>Sapindales</taxon>
        <taxon>Anacardiaceae</taxon>
        <taxon>Pistacia</taxon>
    </lineage>
</organism>
<keyword evidence="2" id="KW-1185">Reference proteome</keyword>
<name>A0ACC0YFQ5_9ROSI</name>